<reference evidence="3" key="1">
    <citation type="journal article" date="2018" name="Nat. Microbiol.">
        <title>Leveraging single-cell genomics to expand the fungal tree of life.</title>
        <authorList>
            <person name="Ahrendt S.R."/>
            <person name="Quandt C.A."/>
            <person name="Ciobanu D."/>
            <person name="Clum A."/>
            <person name="Salamov A."/>
            <person name="Andreopoulos B."/>
            <person name="Cheng J.F."/>
            <person name="Woyke T."/>
            <person name="Pelin A."/>
            <person name="Henrissat B."/>
            <person name="Reynolds N.K."/>
            <person name="Benny G.L."/>
            <person name="Smith M.E."/>
            <person name="James T.Y."/>
            <person name="Grigoriev I.V."/>
        </authorList>
    </citation>
    <scope>NUCLEOTIDE SEQUENCE [LARGE SCALE GENOMIC DNA]</scope>
</reference>
<dbReference type="OrthoDB" id="160374at2759"/>
<dbReference type="InterPro" id="IPR052609">
    <property type="entry name" value="Ribosome_Biogenesis_Reg"/>
</dbReference>
<gene>
    <name evidence="2" type="ORF">BJ684DRAFT_16883</name>
</gene>
<accession>A0A4P9Y271</accession>
<protein>
    <submittedName>
        <fullName evidence="2">Urb2/Npa2 family-domain-containing protein</fullName>
    </submittedName>
</protein>
<dbReference type="GO" id="GO:0042254">
    <property type="term" value="P:ribosome biogenesis"/>
    <property type="evidence" value="ECO:0007669"/>
    <property type="project" value="TreeGrafter"/>
</dbReference>
<keyword evidence="3" id="KW-1185">Reference proteome</keyword>
<proteinExistence type="predicted"/>
<name>A0A4P9Y271_9FUNG</name>
<sequence length="509" mass="56646">MKLAMILPCETYAQAMYHWSKKLSGASSEGKEVLIKGLTPLASALRLIYRNRSSTPSDEGTRKELDQVLGVLHYSRLSFTRWMSEWMSEDVGSDLDKSTRMEASLGALGILVEFGSHCLPDLGLVWKRRFVRFLSVSTWSLALRLPHHKHLGLAKSDPQWTRLLRAYTTLASLPVIPEAGRWMIEWHLQGLRSTGEAVREGSSALLDVNLHLLLHLLVSLNEESLRSFRGPIYPEILRALASLSTRPLSSSGALVLVPQIAQRILTDRQFHPRMPDFTAVLGVVSGFQGHCPSSPPSLDPDQAHAIYLGLCRLLQDLLRRHREALLDMMPSVLGVLGPMLHPLRSPHTTTSTRQRSDLSLTIPFPLLSRSNLLISSTASEEEIGRGTERAQALSRLFEAMVSRGTAGKSEDISSSHHPSRSKGLEALGKALGKHVVYLLAEYLSIAADRIAGFDLTVRAELESGIFSLMDLVDEYQRERLLAAQTPVGKVILKRLHESYLRDHKYKGKV</sequence>
<dbReference type="PANTHER" id="PTHR15682">
    <property type="entry name" value="UNHEALTHY RIBOSOME BIOGENESIS PROTEIN 2 HOMOLOG"/>
    <property type="match status" value="1"/>
</dbReference>
<evidence type="ECO:0000259" key="1">
    <source>
        <dbReference type="Pfam" id="PF10441"/>
    </source>
</evidence>
<feature type="domain" description="Nucleolar 27S pre-rRNA processing Urb2/Npa2 C-terminal" evidence="1">
    <location>
        <begin position="262"/>
        <end position="508"/>
    </location>
</feature>
<dbReference type="GO" id="GO:0005730">
    <property type="term" value="C:nucleolus"/>
    <property type="evidence" value="ECO:0007669"/>
    <property type="project" value="TreeGrafter"/>
</dbReference>
<evidence type="ECO:0000313" key="2">
    <source>
        <dbReference type="EMBL" id="RKP12652.1"/>
    </source>
</evidence>
<dbReference type="PANTHER" id="PTHR15682:SF2">
    <property type="entry name" value="UNHEALTHY RIBOSOME BIOGENESIS PROTEIN 2 HOMOLOG"/>
    <property type="match status" value="1"/>
</dbReference>
<dbReference type="Proteomes" id="UP000267251">
    <property type="component" value="Unassembled WGS sequence"/>
</dbReference>
<dbReference type="Pfam" id="PF10441">
    <property type="entry name" value="Urb2"/>
    <property type="match status" value="1"/>
</dbReference>
<evidence type="ECO:0000313" key="3">
    <source>
        <dbReference type="Proteomes" id="UP000267251"/>
    </source>
</evidence>
<dbReference type="InterPro" id="IPR018849">
    <property type="entry name" value="Urb2/Npa2_C"/>
</dbReference>
<dbReference type="AlphaFoldDB" id="A0A4P9Y271"/>
<dbReference type="EMBL" id="KZ988252">
    <property type="protein sequence ID" value="RKP12652.1"/>
    <property type="molecule type" value="Genomic_DNA"/>
</dbReference>
<organism evidence="2 3">
    <name type="scientific">Piptocephalis cylindrospora</name>
    <dbReference type="NCBI Taxonomy" id="1907219"/>
    <lineage>
        <taxon>Eukaryota</taxon>
        <taxon>Fungi</taxon>
        <taxon>Fungi incertae sedis</taxon>
        <taxon>Zoopagomycota</taxon>
        <taxon>Zoopagomycotina</taxon>
        <taxon>Zoopagomycetes</taxon>
        <taxon>Zoopagales</taxon>
        <taxon>Piptocephalidaceae</taxon>
        <taxon>Piptocephalis</taxon>
    </lineage>
</organism>